<dbReference type="Proteomes" id="UP000262257">
    <property type="component" value="Unassembled WGS sequence"/>
</dbReference>
<keyword evidence="1" id="KW-1133">Transmembrane helix</keyword>
<protein>
    <submittedName>
        <fullName evidence="2">Uncharacterized protein</fullName>
    </submittedName>
</protein>
<comment type="caution">
    <text evidence="2">The sequence shown here is derived from an EMBL/GenBank/DDBJ whole genome shotgun (WGS) entry which is preliminary data.</text>
</comment>
<sequence>MWGQIIWAVVSVVVSVAISLLMGRGQQNRTVAQDMEAPSVDYGTPVKIVLGTRDVKPIYVWFGDTSKQAIKK</sequence>
<evidence type="ECO:0000313" key="2">
    <source>
        <dbReference type="EMBL" id="HCM30390.1"/>
    </source>
</evidence>
<evidence type="ECO:0000256" key="1">
    <source>
        <dbReference type="SAM" id="Phobius"/>
    </source>
</evidence>
<evidence type="ECO:0000313" key="3">
    <source>
        <dbReference type="Proteomes" id="UP000262257"/>
    </source>
</evidence>
<name>A0A3D3FX56_ACIRA</name>
<gene>
    <name evidence="2" type="ORF">DIC32_00825</name>
</gene>
<keyword evidence="1" id="KW-0812">Transmembrane</keyword>
<keyword evidence="1" id="KW-0472">Membrane</keyword>
<proteinExistence type="predicted"/>
<dbReference type="AlphaFoldDB" id="A0A3D3FX56"/>
<dbReference type="EMBL" id="DPXL01000013">
    <property type="protein sequence ID" value="HCM30390.1"/>
    <property type="molecule type" value="Genomic_DNA"/>
</dbReference>
<reference evidence="2 3" key="1">
    <citation type="journal article" date="2018" name="Nat. Biotechnol.">
        <title>A standardized bacterial taxonomy based on genome phylogeny substantially revises the tree of life.</title>
        <authorList>
            <person name="Parks D.H."/>
            <person name="Chuvochina M."/>
            <person name="Waite D.W."/>
            <person name="Rinke C."/>
            <person name="Skarshewski A."/>
            <person name="Chaumeil P.A."/>
            <person name="Hugenholtz P."/>
        </authorList>
    </citation>
    <scope>NUCLEOTIDE SEQUENCE [LARGE SCALE GENOMIC DNA]</scope>
    <source>
        <strain evidence="2">UBA10045</strain>
    </source>
</reference>
<organism evidence="2 3">
    <name type="scientific">Acinetobacter radioresistens</name>
    <dbReference type="NCBI Taxonomy" id="40216"/>
    <lineage>
        <taxon>Bacteria</taxon>
        <taxon>Pseudomonadati</taxon>
        <taxon>Pseudomonadota</taxon>
        <taxon>Gammaproteobacteria</taxon>
        <taxon>Moraxellales</taxon>
        <taxon>Moraxellaceae</taxon>
        <taxon>Acinetobacter</taxon>
    </lineage>
</organism>
<feature type="transmembrane region" description="Helical" evidence="1">
    <location>
        <begin position="6"/>
        <end position="23"/>
    </location>
</feature>
<accession>A0A3D3FX56</accession>